<comment type="caution">
    <text evidence="2">The sequence shown here is derived from an EMBL/GenBank/DDBJ whole genome shotgun (WGS) entry which is preliminary data.</text>
</comment>
<dbReference type="EMBL" id="JAUESC010000382">
    <property type="protein sequence ID" value="KAK0587876.1"/>
    <property type="molecule type" value="Genomic_DNA"/>
</dbReference>
<dbReference type="Gene3D" id="1.10.600.10">
    <property type="entry name" value="Farnesyl Diphosphate Synthase"/>
    <property type="match status" value="1"/>
</dbReference>
<dbReference type="InterPro" id="IPR008949">
    <property type="entry name" value="Isoprenoid_synthase_dom_sf"/>
</dbReference>
<proteinExistence type="predicted"/>
<dbReference type="Pfam" id="PF03936">
    <property type="entry name" value="Terpene_synth_C"/>
    <property type="match status" value="1"/>
</dbReference>
<sequence length="67" mass="7634">MGSKVTKEDFDWAISKPKILKAADTVARFVDIRSHKFEQERGSSVASVVECYMNQYGVSEQEAYEEL</sequence>
<dbReference type="InterPro" id="IPR005630">
    <property type="entry name" value="Terpene_synthase_metal-bd"/>
</dbReference>
<evidence type="ECO:0000313" key="3">
    <source>
        <dbReference type="Proteomes" id="UP001168877"/>
    </source>
</evidence>
<evidence type="ECO:0000259" key="1">
    <source>
        <dbReference type="Pfam" id="PF03936"/>
    </source>
</evidence>
<accession>A0AA39VQP2</accession>
<evidence type="ECO:0000313" key="2">
    <source>
        <dbReference type="EMBL" id="KAK0587876.1"/>
    </source>
</evidence>
<dbReference type="Proteomes" id="UP001168877">
    <property type="component" value="Unassembled WGS sequence"/>
</dbReference>
<protein>
    <recommendedName>
        <fullName evidence="1">Terpene synthase metal-binding domain-containing protein</fullName>
    </recommendedName>
</protein>
<dbReference type="AlphaFoldDB" id="A0AA39VQP2"/>
<feature type="domain" description="Terpene synthase metal-binding" evidence="1">
    <location>
        <begin position="1"/>
        <end position="67"/>
    </location>
</feature>
<reference evidence="2" key="1">
    <citation type="journal article" date="2022" name="Plant J.">
        <title>Strategies of tolerance reflected in two North American maple genomes.</title>
        <authorList>
            <person name="McEvoy S.L."/>
            <person name="Sezen U.U."/>
            <person name="Trouern-Trend A."/>
            <person name="McMahon S.M."/>
            <person name="Schaberg P.G."/>
            <person name="Yang J."/>
            <person name="Wegrzyn J.L."/>
            <person name="Swenson N.G."/>
        </authorList>
    </citation>
    <scope>NUCLEOTIDE SEQUENCE</scope>
    <source>
        <strain evidence="2">NS2018</strain>
    </source>
</reference>
<reference evidence="2" key="2">
    <citation type="submission" date="2023-06" db="EMBL/GenBank/DDBJ databases">
        <authorList>
            <person name="Swenson N.G."/>
            <person name="Wegrzyn J.L."/>
            <person name="Mcevoy S.L."/>
        </authorList>
    </citation>
    <scope>NUCLEOTIDE SEQUENCE</scope>
    <source>
        <strain evidence="2">NS2018</strain>
        <tissue evidence="2">Leaf</tissue>
    </source>
</reference>
<name>A0AA39VQP2_ACESA</name>
<dbReference type="GO" id="GO:0010333">
    <property type="term" value="F:terpene synthase activity"/>
    <property type="evidence" value="ECO:0007669"/>
    <property type="project" value="InterPro"/>
</dbReference>
<organism evidence="2 3">
    <name type="scientific">Acer saccharum</name>
    <name type="common">Sugar maple</name>
    <dbReference type="NCBI Taxonomy" id="4024"/>
    <lineage>
        <taxon>Eukaryota</taxon>
        <taxon>Viridiplantae</taxon>
        <taxon>Streptophyta</taxon>
        <taxon>Embryophyta</taxon>
        <taxon>Tracheophyta</taxon>
        <taxon>Spermatophyta</taxon>
        <taxon>Magnoliopsida</taxon>
        <taxon>eudicotyledons</taxon>
        <taxon>Gunneridae</taxon>
        <taxon>Pentapetalae</taxon>
        <taxon>rosids</taxon>
        <taxon>malvids</taxon>
        <taxon>Sapindales</taxon>
        <taxon>Sapindaceae</taxon>
        <taxon>Hippocastanoideae</taxon>
        <taxon>Acereae</taxon>
        <taxon>Acer</taxon>
    </lineage>
</organism>
<dbReference type="SUPFAM" id="SSF48576">
    <property type="entry name" value="Terpenoid synthases"/>
    <property type="match status" value="1"/>
</dbReference>
<gene>
    <name evidence="2" type="ORF">LWI29_030338</name>
</gene>
<dbReference type="GO" id="GO:0000287">
    <property type="term" value="F:magnesium ion binding"/>
    <property type="evidence" value="ECO:0007669"/>
    <property type="project" value="InterPro"/>
</dbReference>
<keyword evidence="3" id="KW-1185">Reference proteome</keyword>